<reference evidence="2" key="1">
    <citation type="journal article" date="2010" name="PLoS Negl. Trop. Dis.">
        <title>The genome sequence of Trypanosoma brucei gambiense, causative agent of chronic human african trypanosomiasis.</title>
        <authorList>
            <person name="Jackson A.P."/>
            <person name="Sanders M."/>
            <person name="Berry A."/>
            <person name="McQuillan J."/>
            <person name="Aslett M.A."/>
            <person name="Quail M.A."/>
            <person name="Chukualim B."/>
            <person name="Capewell P."/>
            <person name="MacLeod A."/>
            <person name="Melville S.E."/>
            <person name="Gibson W."/>
            <person name="Barry J.D."/>
            <person name="Berriman M."/>
            <person name="Hertz-Fowler C."/>
        </authorList>
    </citation>
    <scope>NUCLEOTIDE SEQUENCE [LARGE SCALE GENOMIC DNA]</scope>
    <source>
        <strain evidence="2">MHOM/CI/86/DAL972</strain>
    </source>
</reference>
<sequence length="100" mass="11099">MQGLVRNDGRCCAVRETSCSCVFVCVCCSLSVQLSVMLWECPRFLLLGRCSGRDVGWAPLVGKDNLHVSPRGETWVSTPDGSRGQFLSMVWQLRNFGVRS</sequence>
<accession>D0A912</accession>
<evidence type="ECO:0000313" key="1">
    <source>
        <dbReference type="EMBL" id="CBH18163.1"/>
    </source>
</evidence>
<proteinExistence type="predicted"/>
<gene>
    <name evidence="1" type="ORF">TbgDal_XI12820</name>
</gene>
<dbReference type="GeneID" id="23866445"/>
<dbReference type="RefSeq" id="XP_011780427.1">
    <property type="nucleotide sequence ID" value="XM_011782125.1"/>
</dbReference>
<evidence type="ECO:0000313" key="2">
    <source>
        <dbReference type="Proteomes" id="UP000002316"/>
    </source>
</evidence>
<organism evidence="1 2">
    <name type="scientific">Trypanosoma brucei gambiense (strain MHOM/CI/86/DAL972)</name>
    <dbReference type="NCBI Taxonomy" id="679716"/>
    <lineage>
        <taxon>Eukaryota</taxon>
        <taxon>Discoba</taxon>
        <taxon>Euglenozoa</taxon>
        <taxon>Kinetoplastea</taxon>
        <taxon>Metakinetoplastina</taxon>
        <taxon>Trypanosomatida</taxon>
        <taxon>Trypanosomatidae</taxon>
        <taxon>Trypanosoma</taxon>
    </lineage>
</organism>
<protein>
    <submittedName>
        <fullName evidence="1">Uncharacterized protein</fullName>
    </submittedName>
</protein>
<dbReference type="AlphaFoldDB" id="D0A912"/>
<dbReference type="Proteomes" id="UP000002316">
    <property type="component" value="Chromosome 11"/>
</dbReference>
<dbReference type="KEGG" id="tbg:TbgDal_XI12820"/>
<name>D0A912_TRYB9</name>
<dbReference type="EMBL" id="FN554974">
    <property type="protein sequence ID" value="CBH18163.1"/>
    <property type="molecule type" value="Genomic_DNA"/>
</dbReference>